<keyword evidence="6 8" id="KW-0378">Hydrolase</keyword>
<feature type="binding site" evidence="7">
    <location>
        <position position="115"/>
    </location>
    <ligand>
        <name>substrate</name>
    </ligand>
</feature>
<proteinExistence type="inferred from homology"/>
<dbReference type="EC" id="3.5.2.17" evidence="8"/>
<dbReference type="RefSeq" id="WP_046109658.1">
    <property type="nucleotide sequence ID" value="NZ_JZEX01000132.1"/>
</dbReference>
<sequence length="118" mass="13326">MAGSGRLTTHVLDTAHGTPARGMRIDLFFVHGDHTHHLVESHTNTDGRLDQPLLVGDQFQRGEFELHFHVGQYFSRLGLELETPFLDVVPIRFTISEDAHYHVPLLVSPFGYSTYRGS</sequence>
<evidence type="ECO:0000256" key="2">
    <source>
        <dbReference type="ARBA" id="ARBA00002704"/>
    </source>
</evidence>
<evidence type="ECO:0000256" key="8">
    <source>
        <dbReference type="RuleBase" id="RU361270"/>
    </source>
</evidence>
<dbReference type="InterPro" id="IPR023416">
    <property type="entry name" value="Transthyretin/HIU_hydrolase_d"/>
</dbReference>
<feature type="binding site" evidence="7">
    <location>
        <position position="10"/>
    </location>
    <ligand>
        <name>substrate</name>
    </ligand>
</feature>
<dbReference type="PATRIC" id="fig|443610.3.peg.1486"/>
<dbReference type="NCBIfam" id="TIGR02962">
    <property type="entry name" value="hdxy_isourate"/>
    <property type="match status" value="1"/>
</dbReference>
<dbReference type="EMBL" id="JZEX01000132">
    <property type="protein sequence ID" value="KKB10803.1"/>
    <property type="molecule type" value="Genomic_DNA"/>
</dbReference>
<dbReference type="PRINTS" id="PR00189">
    <property type="entry name" value="TRNSTHYRETIN"/>
</dbReference>
<evidence type="ECO:0000256" key="7">
    <source>
        <dbReference type="PIRSR" id="PIRSR600895-51"/>
    </source>
</evidence>
<dbReference type="CDD" id="cd05822">
    <property type="entry name" value="TLP_HIUase"/>
    <property type="match status" value="1"/>
</dbReference>
<comment type="similarity">
    <text evidence="3 8">Belongs to the transthyretin family. 5-hydroxyisourate hydrolase subfamily.</text>
</comment>
<comment type="caution">
    <text evidence="10">The sequence shown here is derived from an EMBL/GenBank/DDBJ whole genome shotgun (WGS) entry which is preliminary data.</text>
</comment>
<accession>A0A0F5FPQ1</accession>
<dbReference type="InterPro" id="IPR014306">
    <property type="entry name" value="Hydroxyisourate_hydrolase"/>
</dbReference>
<feature type="binding site" evidence="7">
    <location>
        <position position="48"/>
    </location>
    <ligand>
        <name>substrate</name>
    </ligand>
</feature>
<dbReference type="Proteomes" id="UP000033632">
    <property type="component" value="Unassembled WGS sequence"/>
</dbReference>
<dbReference type="InterPro" id="IPR000895">
    <property type="entry name" value="Transthyretin/HIU_hydrolase"/>
</dbReference>
<comment type="catalytic activity">
    <reaction evidence="1 8">
        <text>5-hydroxyisourate + H2O = 5-hydroxy-2-oxo-4-ureido-2,5-dihydro-1H-imidazole-5-carboxylate + H(+)</text>
        <dbReference type="Rhea" id="RHEA:23736"/>
        <dbReference type="ChEBI" id="CHEBI:15377"/>
        <dbReference type="ChEBI" id="CHEBI:15378"/>
        <dbReference type="ChEBI" id="CHEBI:18072"/>
        <dbReference type="ChEBI" id="CHEBI:58639"/>
        <dbReference type="EC" id="3.5.2.17"/>
    </reaction>
</comment>
<dbReference type="AlphaFoldDB" id="A0A0F5FPQ1"/>
<dbReference type="InterPro" id="IPR023419">
    <property type="entry name" value="Transthyretin_CS"/>
</dbReference>
<dbReference type="GO" id="GO:0006144">
    <property type="term" value="P:purine nucleobase metabolic process"/>
    <property type="evidence" value="ECO:0007669"/>
    <property type="project" value="UniProtKB-KW"/>
</dbReference>
<dbReference type="STRING" id="443610.VE25_16010"/>
<dbReference type="SUPFAM" id="SSF49472">
    <property type="entry name" value="Transthyretin (synonym: prealbumin)"/>
    <property type="match status" value="1"/>
</dbReference>
<dbReference type="Pfam" id="PF00576">
    <property type="entry name" value="Transthyretin"/>
    <property type="match status" value="1"/>
</dbReference>
<evidence type="ECO:0000256" key="5">
    <source>
        <dbReference type="ARBA" id="ARBA00022631"/>
    </source>
</evidence>
<dbReference type="PANTHER" id="PTHR10395">
    <property type="entry name" value="URICASE AND TRANSTHYRETIN-RELATED"/>
    <property type="match status" value="1"/>
</dbReference>
<evidence type="ECO:0000313" key="10">
    <source>
        <dbReference type="EMBL" id="KKB10803.1"/>
    </source>
</evidence>
<comment type="subunit">
    <text evidence="4 8">Homotetramer.</text>
</comment>
<reference evidence="10 11" key="1">
    <citation type="submission" date="2015-03" db="EMBL/GenBank/DDBJ databases">
        <authorList>
            <person name="Hassan Y.I."/>
            <person name="Lepp D."/>
            <person name="Li X.-Z."/>
            <person name="Zhou T."/>
        </authorList>
    </citation>
    <scope>NUCLEOTIDE SEQUENCE [LARGE SCALE GENOMIC DNA]</scope>
    <source>
        <strain evidence="10 11">BD-c194</strain>
    </source>
</reference>
<evidence type="ECO:0000256" key="6">
    <source>
        <dbReference type="ARBA" id="ARBA00022801"/>
    </source>
</evidence>
<dbReference type="GO" id="GO:0033971">
    <property type="term" value="F:hydroxyisourate hydrolase activity"/>
    <property type="evidence" value="ECO:0007669"/>
    <property type="project" value="UniProtKB-EC"/>
</dbReference>
<dbReference type="OrthoDB" id="9800909at2"/>
<gene>
    <name evidence="10" type="ORF">VE25_16010</name>
</gene>
<protein>
    <recommendedName>
        <fullName evidence="8">5-hydroxyisourate hydrolase</fullName>
        <shortName evidence="8">HIU hydrolase</shortName>
        <shortName evidence="8">HIUHase</shortName>
        <ecNumber evidence="8">3.5.2.17</ecNumber>
    </recommendedName>
</protein>
<name>A0A0F5FPQ1_9HYPH</name>
<dbReference type="PANTHER" id="PTHR10395:SF7">
    <property type="entry name" value="5-HYDROXYISOURATE HYDROLASE"/>
    <property type="match status" value="1"/>
</dbReference>
<evidence type="ECO:0000313" key="11">
    <source>
        <dbReference type="Proteomes" id="UP000033632"/>
    </source>
</evidence>
<dbReference type="PROSITE" id="PS00769">
    <property type="entry name" value="TRANSTHYRETIN_2"/>
    <property type="match status" value="1"/>
</dbReference>
<evidence type="ECO:0000259" key="9">
    <source>
        <dbReference type="Pfam" id="PF00576"/>
    </source>
</evidence>
<dbReference type="InterPro" id="IPR023418">
    <property type="entry name" value="Thyroxine_BS"/>
</dbReference>
<dbReference type="Gene3D" id="2.60.40.180">
    <property type="entry name" value="Transthyretin/hydroxyisourate hydrolase domain"/>
    <property type="match status" value="1"/>
</dbReference>
<keyword evidence="5 8" id="KW-0659">Purine metabolism</keyword>
<organism evidence="10 11">
    <name type="scientific">Devosia geojensis</name>
    <dbReference type="NCBI Taxonomy" id="443610"/>
    <lineage>
        <taxon>Bacteria</taxon>
        <taxon>Pseudomonadati</taxon>
        <taxon>Pseudomonadota</taxon>
        <taxon>Alphaproteobacteria</taxon>
        <taxon>Hyphomicrobiales</taxon>
        <taxon>Devosiaceae</taxon>
        <taxon>Devosia</taxon>
    </lineage>
</organism>
<comment type="function">
    <text evidence="2">Catalyzes the hydrolysis of 5-hydroxyisourate (HIU) to 2-oxo-4-hydroxy-4-carboxy-5-ureidoimidazoline (OHCU).</text>
</comment>
<feature type="domain" description="Transthyretin/hydroxyisourate hydrolase" evidence="9">
    <location>
        <begin position="7"/>
        <end position="117"/>
    </location>
</feature>
<evidence type="ECO:0000256" key="1">
    <source>
        <dbReference type="ARBA" id="ARBA00001043"/>
    </source>
</evidence>
<dbReference type="InterPro" id="IPR036817">
    <property type="entry name" value="Transthyretin/HIU_hydrolase_sf"/>
</dbReference>
<keyword evidence="11" id="KW-1185">Reference proteome</keyword>
<evidence type="ECO:0000256" key="4">
    <source>
        <dbReference type="ARBA" id="ARBA00011881"/>
    </source>
</evidence>
<dbReference type="PROSITE" id="PS00768">
    <property type="entry name" value="TRANSTHYRETIN_1"/>
    <property type="match status" value="1"/>
</dbReference>
<evidence type="ECO:0000256" key="3">
    <source>
        <dbReference type="ARBA" id="ARBA00009850"/>
    </source>
</evidence>